<feature type="compositionally biased region" description="Basic residues" evidence="1">
    <location>
        <begin position="82"/>
        <end position="102"/>
    </location>
</feature>
<feature type="compositionally biased region" description="Basic residues" evidence="1">
    <location>
        <begin position="15"/>
        <end position="25"/>
    </location>
</feature>
<protein>
    <submittedName>
        <fullName evidence="2">Pterin-4-alpha-carbinolamine dehydratase</fullName>
        <ecNumber evidence="2">4.2.1.96</ecNumber>
    </submittedName>
</protein>
<feature type="non-terminal residue" evidence="2">
    <location>
        <position position="118"/>
    </location>
</feature>
<reference evidence="2" key="1">
    <citation type="submission" date="2020-02" db="EMBL/GenBank/DDBJ databases">
        <authorList>
            <person name="Meier V. D."/>
        </authorList>
    </citation>
    <scope>NUCLEOTIDE SEQUENCE</scope>
    <source>
        <strain evidence="2">AVDCRST_MAG89</strain>
    </source>
</reference>
<feature type="region of interest" description="Disordered" evidence="1">
    <location>
        <begin position="1"/>
        <end position="118"/>
    </location>
</feature>
<dbReference type="EMBL" id="CADCTV010000091">
    <property type="protein sequence ID" value="CAA9300036.1"/>
    <property type="molecule type" value="Genomic_DNA"/>
</dbReference>
<dbReference type="EC" id="4.2.1.96" evidence="2"/>
<accession>A0A6J4KAD8</accession>
<dbReference type="AlphaFoldDB" id="A0A6J4KAD8"/>
<feature type="non-terminal residue" evidence="2">
    <location>
        <position position="1"/>
    </location>
</feature>
<dbReference type="GO" id="GO:0008124">
    <property type="term" value="F:4-alpha-hydroxytetrahydrobiopterin dehydratase activity"/>
    <property type="evidence" value="ECO:0007669"/>
    <property type="project" value="UniProtKB-EC"/>
</dbReference>
<organism evidence="2">
    <name type="scientific">uncultured Gemmatimonadota bacterium</name>
    <dbReference type="NCBI Taxonomy" id="203437"/>
    <lineage>
        <taxon>Bacteria</taxon>
        <taxon>Pseudomonadati</taxon>
        <taxon>Gemmatimonadota</taxon>
        <taxon>environmental samples</taxon>
    </lineage>
</organism>
<keyword evidence="2" id="KW-0456">Lyase</keyword>
<proteinExistence type="predicted"/>
<name>A0A6J4KAD8_9BACT</name>
<sequence>GPAEDPHLRTLPQGRAHRHGRRSRRAPPADPRVDHRGARRNPAAGARVHLPRLRRRAGVHESRGRHRRRRRPSSRPADGVGARHRRLVDPRHRRAAPQRLHHGRQDGRGVLLRGCRGM</sequence>
<gene>
    <name evidence="2" type="ORF">AVDCRST_MAG89-401</name>
</gene>
<feature type="compositionally biased region" description="Basic residues" evidence="1">
    <location>
        <begin position="49"/>
        <end position="73"/>
    </location>
</feature>
<evidence type="ECO:0000256" key="1">
    <source>
        <dbReference type="SAM" id="MobiDB-lite"/>
    </source>
</evidence>
<evidence type="ECO:0000313" key="2">
    <source>
        <dbReference type="EMBL" id="CAA9300036.1"/>
    </source>
</evidence>